<dbReference type="EMBL" id="LR796188">
    <property type="protein sequence ID" value="CAB4125589.1"/>
    <property type="molecule type" value="Genomic_DNA"/>
</dbReference>
<reference evidence="1" key="1">
    <citation type="submission" date="2020-04" db="EMBL/GenBank/DDBJ databases">
        <authorList>
            <person name="Chiriac C."/>
            <person name="Salcher M."/>
            <person name="Ghai R."/>
            <person name="Kavagutti S V."/>
        </authorList>
    </citation>
    <scope>NUCLEOTIDE SEQUENCE</scope>
</reference>
<sequence>MEELQQYLETSAQDIEGVKMVPLSMALEAIQTASNVKMLESLDSVMADLHKTLIDANLPQ</sequence>
<gene>
    <name evidence="1" type="ORF">UFOVP54_177</name>
</gene>
<protein>
    <submittedName>
        <fullName evidence="1">Uncharacterized protein</fullName>
    </submittedName>
</protein>
<name>A0A6J5L0H7_9CAUD</name>
<organism evidence="1">
    <name type="scientific">uncultured Caudovirales phage</name>
    <dbReference type="NCBI Taxonomy" id="2100421"/>
    <lineage>
        <taxon>Viruses</taxon>
        <taxon>Duplodnaviria</taxon>
        <taxon>Heunggongvirae</taxon>
        <taxon>Uroviricota</taxon>
        <taxon>Caudoviricetes</taxon>
        <taxon>Peduoviridae</taxon>
        <taxon>Maltschvirus</taxon>
        <taxon>Maltschvirus maltsch</taxon>
    </lineage>
</organism>
<accession>A0A6J5L0H7</accession>
<evidence type="ECO:0000313" key="1">
    <source>
        <dbReference type="EMBL" id="CAB4125589.1"/>
    </source>
</evidence>
<proteinExistence type="predicted"/>